<gene>
    <name evidence="1" type="ORF">GCM10009550_44880</name>
</gene>
<protein>
    <recommendedName>
        <fullName evidence="3">Hydrolase of the HAD superfamily</fullName>
    </recommendedName>
</protein>
<accession>A0ABP4C1G8</accession>
<dbReference type="SFLD" id="SFLDS00003">
    <property type="entry name" value="Haloacid_Dehalogenase"/>
    <property type="match status" value="1"/>
</dbReference>
<reference evidence="2" key="1">
    <citation type="journal article" date="2019" name="Int. J. Syst. Evol. Microbiol.">
        <title>The Global Catalogue of Microorganisms (GCM) 10K type strain sequencing project: providing services to taxonomists for standard genome sequencing and annotation.</title>
        <authorList>
            <consortium name="The Broad Institute Genomics Platform"/>
            <consortium name="The Broad Institute Genome Sequencing Center for Infectious Disease"/>
            <person name="Wu L."/>
            <person name="Ma J."/>
        </authorList>
    </citation>
    <scope>NUCLEOTIDE SEQUENCE [LARGE SCALE GENOMIC DNA]</scope>
    <source>
        <strain evidence="2">JCM 10696</strain>
    </source>
</reference>
<dbReference type="SFLD" id="SFLDG01129">
    <property type="entry name" value="C1.5:_HAD__Beta-PGM__Phosphata"/>
    <property type="match status" value="1"/>
</dbReference>
<dbReference type="Pfam" id="PF00702">
    <property type="entry name" value="Hydrolase"/>
    <property type="match status" value="1"/>
</dbReference>
<dbReference type="NCBIfam" id="TIGR01509">
    <property type="entry name" value="HAD-SF-IA-v3"/>
    <property type="match status" value="1"/>
</dbReference>
<dbReference type="SUPFAM" id="SSF56784">
    <property type="entry name" value="HAD-like"/>
    <property type="match status" value="1"/>
</dbReference>
<keyword evidence="2" id="KW-1185">Reference proteome</keyword>
<evidence type="ECO:0000313" key="1">
    <source>
        <dbReference type="EMBL" id="GAA0957460.1"/>
    </source>
</evidence>
<dbReference type="Proteomes" id="UP001500665">
    <property type="component" value="Unassembled WGS sequence"/>
</dbReference>
<dbReference type="InterPro" id="IPR006439">
    <property type="entry name" value="HAD-SF_hydro_IA"/>
</dbReference>
<dbReference type="InterPro" id="IPR023214">
    <property type="entry name" value="HAD_sf"/>
</dbReference>
<comment type="caution">
    <text evidence="1">The sequence shown here is derived from an EMBL/GenBank/DDBJ whole genome shotgun (WGS) entry which is preliminary data.</text>
</comment>
<dbReference type="PANTHER" id="PTHR47829">
    <property type="entry name" value="HYDROLASE, PUTATIVE (AFU_ORTHOLOGUE AFUA_1G12880)-RELATED"/>
    <property type="match status" value="1"/>
</dbReference>
<evidence type="ECO:0008006" key="3">
    <source>
        <dbReference type="Google" id="ProtNLM"/>
    </source>
</evidence>
<proteinExistence type="predicted"/>
<dbReference type="InterPro" id="IPR036412">
    <property type="entry name" value="HAD-like_sf"/>
</dbReference>
<dbReference type="PRINTS" id="PR00413">
    <property type="entry name" value="HADHALOGNASE"/>
</dbReference>
<dbReference type="CDD" id="cd02603">
    <property type="entry name" value="HAD_sEH-N_like"/>
    <property type="match status" value="1"/>
</dbReference>
<sequence length="231" mass="25438">MSQTLSEATYKGGAYDAGMTLRGVITDWGGVLTEPLAEATRKWLALERIDAATYRDTMRSWFTAAYAGGTTENLIHRLEDGSLEPAEFERLLAAELRLTDGSPVVPDGLLDRMFAEFAPVDSMYEVIQACRTGGFRTALLSNSWGNTYPRDRWTDLFDAVVISGEVRMRKPSPEIFHHALEALGLEAAQCVFIDDIEANIEAAERVGMVGLHHTDPGKTRAALSDLLKVDL</sequence>
<dbReference type="EMBL" id="BAAAHH010000019">
    <property type="protein sequence ID" value="GAA0957460.1"/>
    <property type="molecule type" value="Genomic_DNA"/>
</dbReference>
<dbReference type="NCBIfam" id="TIGR01549">
    <property type="entry name" value="HAD-SF-IA-v1"/>
    <property type="match status" value="1"/>
</dbReference>
<organism evidence="1 2">
    <name type="scientific">Actinocorallia libanotica</name>
    <dbReference type="NCBI Taxonomy" id="46162"/>
    <lineage>
        <taxon>Bacteria</taxon>
        <taxon>Bacillati</taxon>
        <taxon>Actinomycetota</taxon>
        <taxon>Actinomycetes</taxon>
        <taxon>Streptosporangiales</taxon>
        <taxon>Thermomonosporaceae</taxon>
        <taxon>Actinocorallia</taxon>
    </lineage>
</organism>
<evidence type="ECO:0000313" key="2">
    <source>
        <dbReference type="Proteomes" id="UP001500665"/>
    </source>
</evidence>
<dbReference type="Gene3D" id="3.40.50.1000">
    <property type="entry name" value="HAD superfamily/HAD-like"/>
    <property type="match status" value="1"/>
</dbReference>
<name>A0ABP4C1G8_9ACTN</name>
<dbReference type="InterPro" id="IPR052898">
    <property type="entry name" value="ACAD10-like"/>
</dbReference>
<dbReference type="PANTHER" id="PTHR47829:SF1">
    <property type="entry name" value="HAD FAMILY PHOSPHATASE"/>
    <property type="match status" value="1"/>
</dbReference>